<sequence length="445" mass="50959">MATLRSIWEEDILIEIMGMIVKKVISISDYVRMSAVCKSWRSMLADHKPSHDLEAPWLLQLKDCAYNDHTGFNFYSLSDSRFYSFKLPNHILNKYPKVARGATFCCATSNGWLILVAGPSHNPDMFLFDPISEIDVKLPPLTTLPSSPYFKQHTIAVMVNMVHIFSITDDSTTNLIVVATFLDFSNEILAFCNCDIGVTEEERSWEIFDAGRAISCYETMLFNNGVLYTFVSYDDDDLNTIKDTRISDEINHVVVLKPGCCEVKMKLINIVKYNTAHHIRPCDSELHYITDSGLKYVYLAKSITGELLIIWNKTDRLSEHDDAHDDEHDDEEHDDDYDLGIYHTSKLMIERYEGFYKTGKDFESITSLGDQTLFVSPNSNSFSVPARSGNGCQANSIYFTVDALHTLYVKSLTRYRQSGIYCIQEGRIKRPFPNPPLWFQPRLRN</sequence>
<dbReference type="InterPro" id="IPR005174">
    <property type="entry name" value="KIB1-4_b-propeller"/>
</dbReference>
<name>A0A9Q1MVH0_9SOLA</name>
<dbReference type="OrthoDB" id="1267352at2759"/>
<dbReference type="InterPro" id="IPR050942">
    <property type="entry name" value="F-box_BR-signaling"/>
</dbReference>
<accession>A0A9Q1MVH0</accession>
<feature type="domain" description="KIB1-4 beta-propeller" evidence="1">
    <location>
        <begin position="74"/>
        <end position="410"/>
    </location>
</feature>
<reference evidence="3" key="1">
    <citation type="journal article" date="2023" name="Proc. Natl. Acad. Sci. U.S.A.">
        <title>Genomic and structural basis for evolution of tropane alkaloid biosynthesis.</title>
        <authorList>
            <person name="Wanga Y.-J."/>
            <person name="Taina T."/>
            <person name="Yua J.-Y."/>
            <person name="Lia J."/>
            <person name="Xua B."/>
            <person name="Chenc J."/>
            <person name="D'Auriad J.C."/>
            <person name="Huanga J.-P."/>
            <person name="Huanga S.-X."/>
        </authorList>
    </citation>
    <scope>NUCLEOTIDE SEQUENCE [LARGE SCALE GENOMIC DNA]</scope>
    <source>
        <strain evidence="3">cv. KIB-2019</strain>
    </source>
</reference>
<evidence type="ECO:0000259" key="1">
    <source>
        <dbReference type="Pfam" id="PF03478"/>
    </source>
</evidence>
<dbReference type="Pfam" id="PF03478">
    <property type="entry name" value="Beta-prop_KIB1-4"/>
    <property type="match status" value="1"/>
</dbReference>
<evidence type="ECO:0000313" key="3">
    <source>
        <dbReference type="Proteomes" id="UP001152561"/>
    </source>
</evidence>
<comment type="caution">
    <text evidence="2">The sequence shown here is derived from an EMBL/GenBank/DDBJ whole genome shotgun (WGS) entry which is preliminary data.</text>
</comment>
<protein>
    <recommendedName>
        <fullName evidence="1">KIB1-4 beta-propeller domain-containing protein</fullName>
    </recommendedName>
</protein>
<evidence type="ECO:0000313" key="2">
    <source>
        <dbReference type="EMBL" id="KAJ8569944.1"/>
    </source>
</evidence>
<proteinExistence type="predicted"/>
<dbReference type="PANTHER" id="PTHR44259:SF107">
    <property type="entry name" value="F-BOX PROTEIN SKIP23-LIKE"/>
    <property type="match status" value="1"/>
</dbReference>
<dbReference type="EMBL" id="JAJAGQ010000002">
    <property type="protein sequence ID" value="KAJ8569944.1"/>
    <property type="molecule type" value="Genomic_DNA"/>
</dbReference>
<organism evidence="2 3">
    <name type="scientific">Anisodus acutangulus</name>
    <dbReference type="NCBI Taxonomy" id="402998"/>
    <lineage>
        <taxon>Eukaryota</taxon>
        <taxon>Viridiplantae</taxon>
        <taxon>Streptophyta</taxon>
        <taxon>Embryophyta</taxon>
        <taxon>Tracheophyta</taxon>
        <taxon>Spermatophyta</taxon>
        <taxon>Magnoliopsida</taxon>
        <taxon>eudicotyledons</taxon>
        <taxon>Gunneridae</taxon>
        <taxon>Pentapetalae</taxon>
        <taxon>asterids</taxon>
        <taxon>lamiids</taxon>
        <taxon>Solanales</taxon>
        <taxon>Solanaceae</taxon>
        <taxon>Solanoideae</taxon>
        <taxon>Hyoscyameae</taxon>
        <taxon>Anisodus</taxon>
    </lineage>
</organism>
<gene>
    <name evidence="2" type="ORF">K7X08_006521</name>
</gene>
<keyword evidence="3" id="KW-1185">Reference proteome</keyword>
<dbReference type="AlphaFoldDB" id="A0A9Q1MVH0"/>
<dbReference type="Proteomes" id="UP001152561">
    <property type="component" value="Unassembled WGS sequence"/>
</dbReference>
<dbReference type="PANTHER" id="PTHR44259">
    <property type="entry name" value="OS07G0183000 PROTEIN-RELATED"/>
    <property type="match status" value="1"/>
</dbReference>